<dbReference type="PANTHER" id="PTHR31668">
    <property type="entry name" value="GLUCOSE TRANSPORT TRANSCRIPTION REGULATOR RGT1-RELATED-RELATED"/>
    <property type="match status" value="1"/>
</dbReference>
<keyword evidence="5" id="KW-0539">Nucleus</keyword>
<evidence type="ECO:0000259" key="7">
    <source>
        <dbReference type="PROSITE" id="PS50048"/>
    </source>
</evidence>
<organism evidence="8 9">
    <name type="scientific">Pleurostoma richardsiae</name>
    <dbReference type="NCBI Taxonomy" id="41990"/>
    <lineage>
        <taxon>Eukaryota</taxon>
        <taxon>Fungi</taxon>
        <taxon>Dikarya</taxon>
        <taxon>Ascomycota</taxon>
        <taxon>Pezizomycotina</taxon>
        <taxon>Sordariomycetes</taxon>
        <taxon>Sordariomycetidae</taxon>
        <taxon>Calosphaeriales</taxon>
        <taxon>Pleurostomataceae</taxon>
        <taxon>Pleurostoma</taxon>
    </lineage>
</organism>
<accession>A0AA38VKP8</accession>
<dbReference type="GO" id="GO:0000981">
    <property type="term" value="F:DNA-binding transcription factor activity, RNA polymerase II-specific"/>
    <property type="evidence" value="ECO:0007669"/>
    <property type="project" value="InterPro"/>
</dbReference>
<dbReference type="AlphaFoldDB" id="A0AA38VKP8"/>
<keyword evidence="4" id="KW-0804">Transcription</keyword>
<dbReference type="Gene3D" id="4.10.240.10">
    <property type="entry name" value="Zn(2)-C6 fungal-type DNA-binding domain"/>
    <property type="match status" value="1"/>
</dbReference>
<feature type="compositionally biased region" description="Polar residues" evidence="6">
    <location>
        <begin position="79"/>
        <end position="94"/>
    </location>
</feature>
<dbReference type="GO" id="GO:0008270">
    <property type="term" value="F:zinc ion binding"/>
    <property type="evidence" value="ECO:0007669"/>
    <property type="project" value="InterPro"/>
</dbReference>
<dbReference type="SUPFAM" id="SSF57701">
    <property type="entry name" value="Zn2/Cys6 DNA-binding domain"/>
    <property type="match status" value="1"/>
</dbReference>
<proteinExistence type="predicted"/>
<keyword evidence="1" id="KW-0479">Metal-binding</keyword>
<dbReference type="PROSITE" id="PS00463">
    <property type="entry name" value="ZN2_CY6_FUNGAL_1"/>
    <property type="match status" value="1"/>
</dbReference>
<dbReference type="PROSITE" id="PS50048">
    <property type="entry name" value="ZN2_CY6_FUNGAL_2"/>
    <property type="match status" value="1"/>
</dbReference>
<evidence type="ECO:0000256" key="2">
    <source>
        <dbReference type="ARBA" id="ARBA00023015"/>
    </source>
</evidence>
<keyword evidence="3" id="KW-0238">DNA-binding</keyword>
<evidence type="ECO:0000256" key="6">
    <source>
        <dbReference type="SAM" id="MobiDB-lite"/>
    </source>
</evidence>
<dbReference type="InterPro" id="IPR050797">
    <property type="entry name" value="Carb_Metab_Trans_Reg"/>
</dbReference>
<dbReference type="Pfam" id="PF00172">
    <property type="entry name" value="Zn_clus"/>
    <property type="match status" value="1"/>
</dbReference>
<feature type="region of interest" description="Disordered" evidence="6">
    <location>
        <begin position="253"/>
        <end position="273"/>
    </location>
</feature>
<dbReference type="Proteomes" id="UP001174694">
    <property type="component" value="Unassembled WGS sequence"/>
</dbReference>
<evidence type="ECO:0000256" key="1">
    <source>
        <dbReference type="ARBA" id="ARBA00022723"/>
    </source>
</evidence>
<dbReference type="SMART" id="SM00066">
    <property type="entry name" value="GAL4"/>
    <property type="match status" value="1"/>
</dbReference>
<dbReference type="InterPro" id="IPR036864">
    <property type="entry name" value="Zn2-C6_fun-type_DNA-bd_sf"/>
</dbReference>
<keyword evidence="2" id="KW-0805">Transcription regulation</keyword>
<feature type="region of interest" description="Disordered" evidence="6">
    <location>
        <begin position="1"/>
        <end position="141"/>
    </location>
</feature>
<feature type="compositionally biased region" description="Low complexity" evidence="6">
    <location>
        <begin position="62"/>
        <end position="72"/>
    </location>
</feature>
<reference evidence="8" key="1">
    <citation type="submission" date="2022-07" db="EMBL/GenBank/DDBJ databases">
        <title>Fungi with potential for degradation of polypropylene.</title>
        <authorList>
            <person name="Gostincar C."/>
        </authorList>
    </citation>
    <scope>NUCLEOTIDE SEQUENCE</scope>
    <source>
        <strain evidence="8">EXF-13308</strain>
    </source>
</reference>
<name>A0AA38VKP8_9PEZI</name>
<evidence type="ECO:0000313" key="8">
    <source>
        <dbReference type="EMBL" id="KAJ9133062.1"/>
    </source>
</evidence>
<evidence type="ECO:0000313" key="9">
    <source>
        <dbReference type="Proteomes" id="UP001174694"/>
    </source>
</evidence>
<dbReference type="CDD" id="cd12148">
    <property type="entry name" value="fungal_TF_MHR"/>
    <property type="match status" value="1"/>
</dbReference>
<dbReference type="InterPro" id="IPR007219">
    <property type="entry name" value="XnlR_reg_dom"/>
</dbReference>
<dbReference type="GO" id="GO:0003677">
    <property type="term" value="F:DNA binding"/>
    <property type="evidence" value="ECO:0007669"/>
    <property type="project" value="UniProtKB-KW"/>
</dbReference>
<evidence type="ECO:0000256" key="5">
    <source>
        <dbReference type="ARBA" id="ARBA00023242"/>
    </source>
</evidence>
<dbReference type="EMBL" id="JANBVO010000053">
    <property type="protein sequence ID" value="KAJ9133062.1"/>
    <property type="molecule type" value="Genomic_DNA"/>
</dbReference>
<comment type="caution">
    <text evidence="8">The sequence shown here is derived from an EMBL/GenBank/DDBJ whole genome shotgun (WGS) entry which is preliminary data.</text>
</comment>
<feature type="compositionally biased region" description="Basic and acidic residues" evidence="6">
    <location>
        <begin position="50"/>
        <end position="60"/>
    </location>
</feature>
<dbReference type="InterPro" id="IPR001138">
    <property type="entry name" value="Zn2Cys6_DnaBD"/>
</dbReference>
<evidence type="ECO:0000256" key="4">
    <source>
        <dbReference type="ARBA" id="ARBA00023163"/>
    </source>
</evidence>
<feature type="region of interest" description="Disordered" evidence="6">
    <location>
        <begin position="294"/>
        <end position="324"/>
    </location>
</feature>
<keyword evidence="9" id="KW-1185">Reference proteome</keyword>
<dbReference type="CDD" id="cd00067">
    <property type="entry name" value="GAL4"/>
    <property type="match status" value="1"/>
</dbReference>
<feature type="domain" description="Zn(2)-C6 fungal-type" evidence="7">
    <location>
        <begin position="148"/>
        <end position="182"/>
    </location>
</feature>
<protein>
    <submittedName>
        <fullName evidence="8">C6 finger domain-containing protein</fullName>
    </submittedName>
</protein>
<dbReference type="PANTHER" id="PTHR31668:SF26">
    <property type="entry name" value="GLUCOSE TRANSPORT TRANSCRIPTION REGULATOR RGT1-RELATED"/>
    <property type="match status" value="1"/>
</dbReference>
<gene>
    <name evidence="8" type="ORF">NKR23_g10999</name>
</gene>
<evidence type="ECO:0000256" key="3">
    <source>
        <dbReference type="ARBA" id="ARBA00023125"/>
    </source>
</evidence>
<sequence length="748" mass="81264">MQDPQEPQPPTPQQQTQRPSVSAEELQLAAQLTRDLATGGLGSMMGTSHTVEEDALDQHDPSLQSLQNLQNQDRGLQAMPNQDPSLHSDPNLQNVMPHPEAAQAHHYVENPPPPPSHLPPHVQMGMPQSHQYSVDNIPPRKRSKVSRACDECRRKKVKCDAPSEGGDEPCSNCRRSAIRCLFSRVPQKRGPSKGYIKELADRIHSIEGKLGGQATAEVLDLSGLSRRESADAYSPSLHLDENSRKRPYSSISGDAFETPAAGKNATWGSEPRLGHPYQTPDQYRTPYSAATLAPKPVLPNVDSPVSARPAARMDGLPGTPPDEGREIDEGVFQGYLGIIHHIFPFLPSTKARTEVDVFQCPLLLREAFIEALNAAVHPFAVPGPQGDARNANRLLADWEAETDDHSGISDLVHLQTLLLMIIEADSLGPASPGQRSGSQKAALLGRAAGVAYSMSLHLANDDWNVSSESDPDAESLLKTRAWWTLVLLDRWNAISTGTPLLISNDTVVIDAGLKRVLGEASYRFILLGYILGQLQPSINAPLASLAAISGPLHANMELWRADLPDDITPATNPVLHLSYWHCRLITYLLNPASLSADALWAAKGTVGLLLEFTSLLSPLNHHFTCLATLCLLQLAKVDNTRDEANRLLKEIMESNIAPSPWDRAIRDRIAASVRPSTSSGVEATASQSLQHLADLATATGTAGSTTTASEDKIGEALLRLNRSYEQLGFDPRDMLRRGYLNALSLSSS</sequence>
<feature type="compositionally biased region" description="Pro residues" evidence="6">
    <location>
        <begin position="1"/>
        <end position="12"/>
    </location>
</feature>
<dbReference type="Pfam" id="PF04082">
    <property type="entry name" value="Fungal_trans"/>
    <property type="match status" value="1"/>
</dbReference>
<dbReference type="GO" id="GO:0006351">
    <property type="term" value="P:DNA-templated transcription"/>
    <property type="evidence" value="ECO:0007669"/>
    <property type="project" value="InterPro"/>
</dbReference>